<reference evidence="7 8" key="1">
    <citation type="submission" date="2016-10" db="EMBL/GenBank/DDBJ databases">
        <authorList>
            <person name="de Groot N.N."/>
        </authorList>
    </citation>
    <scope>NUCLEOTIDE SEQUENCE [LARGE SCALE GENOMIC DNA]</scope>
    <source>
        <strain evidence="7 8">DSM 43357</strain>
    </source>
</reference>
<evidence type="ECO:0000313" key="8">
    <source>
        <dbReference type="Proteomes" id="UP000198953"/>
    </source>
</evidence>
<feature type="active site" description="Proton acceptor" evidence="4">
    <location>
        <position position="244"/>
    </location>
</feature>
<dbReference type="Gene3D" id="1.10.10.10">
    <property type="entry name" value="Winged helix-like DNA-binding domain superfamily/Winged helix DNA-binding domain"/>
    <property type="match status" value="1"/>
</dbReference>
<dbReference type="RefSeq" id="WP_055501921.1">
    <property type="nucleotide sequence ID" value="NZ_BBZG01000001.1"/>
</dbReference>
<dbReference type="GO" id="GO:0008171">
    <property type="term" value="F:O-methyltransferase activity"/>
    <property type="evidence" value="ECO:0007669"/>
    <property type="project" value="InterPro"/>
</dbReference>
<dbReference type="EMBL" id="FOBF01000002">
    <property type="protein sequence ID" value="SEK74060.1"/>
    <property type="molecule type" value="Genomic_DNA"/>
</dbReference>
<keyword evidence="8" id="KW-1185">Reference proteome</keyword>
<evidence type="ECO:0000259" key="6">
    <source>
        <dbReference type="Pfam" id="PF08100"/>
    </source>
</evidence>
<dbReference type="InterPro" id="IPR036390">
    <property type="entry name" value="WH_DNA-bd_sf"/>
</dbReference>
<gene>
    <name evidence="7" type="ORF">SAMN05660976_01125</name>
</gene>
<accession>A0A1H7JJD6</accession>
<name>A0A1H7JJD6_9ACTN</name>
<dbReference type="Gene3D" id="3.40.50.150">
    <property type="entry name" value="Vaccinia Virus protein VP39"/>
    <property type="match status" value="1"/>
</dbReference>
<dbReference type="Pfam" id="PF00891">
    <property type="entry name" value="Methyltransf_2"/>
    <property type="match status" value="1"/>
</dbReference>
<proteinExistence type="predicted"/>
<evidence type="ECO:0000256" key="1">
    <source>
        <dbReference type="ARBA" id="ARBA00022603"/>
    </source>
</evidence>
<evidence type="ECO:0000313" key="7">
    <source>
        <dbReference type="EMBL" id="SEK74060.1"/>
    </source>
</evidence>
<evidence type="ECO:0000256" key="4">
    <source>
        <dbReference type="PIRSR" id="PIRSR005739-1"/>
    </source>
</evidence>
<dbReference type="PANTHER" id="PTHR43712">
    <property type="entry name" value="PUTATIVE (AFU_ORTHOLOGUE AFUA_4G14580)-RELATED"/>
    <property type="match status" value="1"/>
</dbReference>
<dbReference type="InterPro" id="IPR016461">
    <property type="entry name" value="COMT-like"/>
</dbReference>
<evidence type="ECO:0000256" key="2">
    <source>
        <dbReference type="ARBA" id="ARBA00022679"/>
    </source>
</evidence>
<dbReference type="InterPro" id="IPR012967">
    <property type="entry name" value="COMT_dimerisation"/>
</dbReference>
<dbReference type="SUPFAM" id="SSF46785">
    <property type="entry name" value="Winged helix' DNA-binding domain"/>
    <property type="match status" value="1"/>
</dbReference>
<evidence type="ECO:0000256" key="3">
    <source>
        <dbReference type="ARBA" id="ARBA00022691"/>
    </source>
</evidence>
<dbReference type="PANTHER" id="PTHR43712:SF2">
    <property type="entry name" value="O-METHYLTRANSFERASE CICE"/>
    <property type="match status" value="1"/>
</dbReference>
<dbReference type="InterPro" id="IPR001077">
    <property type="entry name" value="COMT_C"/>
</dbReference>
<keyword evidence="2" id="KW-0808">Transferase</keyword>
<organism evidence="7 8">
    <name type="scientific">Nonomuraea pusilla</name>
    <dbReference type="NCBI Taxonomy" id="46177"/>
    <lineage>
        <taxon>Bacteria</taxon>
        <taxon>Bacillati</taxon>
        <taxon>Actinomycetota</taxon>
        <taxon>Actinomycetes</taxon>
        <taxon>Streptosporangiales</taxon>
        <taxon>Streptosporangiaceae</taxon>
        <taxon>Nonomuraea</taxon>
    </lineage>
</organism>
<dbReference type="Proteomes" id="UP000198953">
    <property type="component" value="Unassembled WGS sequence"/>
</dbReference>
<feature type="domain" description="O-methyltransferase dimerisation" evidence="6">
    <location>
        <begin position="16"/>
        <end position="91"/>
    </location>
</feature>
<dbReference type="PROSITE" id="PS51683">
    <property type="entry name" value="SAM_OMT_II"/>
    <property type="match status" value="1"/>
</dbReference>
<protein>
    <submittedName>
        <fullName evidence="7">Dimerisation domain-containing protein</fullName>
    </submittedName>
</protein>
<dbReference type="InterPro" id="IPR029063">
    <property type="entry name" value="SAM-dependent_MTases_sf"/>
</dbReference>
<dbReference type="STRING" id="46177.SAMN05660976_01125"/>
<dbReference type="SUPFAM" id="SSF53335">
    <property type="entry name" value="S-adenosyl-L-methionine-dependent methyltransferases"/>
    <property type="match status" value="1"/>
</dbReference>
<dbReference type="Pfam" id="PF08100">
    <property type="entry name" value="Dimerisation"/>
    <property type="match status" value="1"/>
</dbReference>
<feature type="domain" description="O-methyltransferase C-terminal" evidence="5">
    <location>
        <begin position="113"/>
        <end position="315"/>
    </location>
</feature>
<keyword evidence="1" id="KW-0489">Methyltransferase</keyword>
<dbReference type="InterPro" id="IPR036388">
    <property type="entry name" value="WH-like_DNA-bd_sf"/>
</dbReference>
<dbReference type="AlphaFoldDB" id="A0A1H7JJD6"/>
<dbReference type="GO" id="GO:0046983">
    <property type="term" value="F:protein dimerization activity"/>
    <property type="evidence" value="ECO:0007669"/>
    <property type="project" value="InterPro"/>
</dbReference>
<dbReference type="GO" id="GO:0032259">
    <property type="term" value="P:methylation"/>
    <property type="evidence" value="ECO:0007669"/>
    <property type="project" value="UniProtKB-KW"/>
</dbReference>
<dbReference type="OrthoDB" id="582216at2"/>
<keyword evidence="3" id="KW-0949">S-adenosyl-L-methionine</keyword>
<sequence length="335" mass="36770">MTGIAPDVTTPTGLIRLCNAFCESKALLTAVELDLFTELHDNPATEEEIRERLGLHGRGLRDFLLLLTALGLLERQGDGYRNAPGADQYLVREQPTYIGGFMRRANDNLYPAWGKLSDALRTGLPQARGNFQDVLRDPQVLGRFIQMMDALTQVLGPQLIEAFDFSGHSTLLDVGGCRGNLAGQIVKAHPELTGNVFDLPQMEPFFTDHMAGLGLTGRVRFTGGDFFQDLLPQADVVVLGHVLHDYDADSRRLLVQKAGAAVRPGGALLIYDRMLDEGPAQVENLVISLDMLLVTEGGSEYPVEELRQHAALAGFTAQEEKRLGDFDTLLICRRG</sequence>
<evidence type="ECO:0000259" key="5">
    <source>
        <dbReference type="Pfam" id="PF00891"/>
    </source>
</evidence>
<dbReference type="PIRSF" id="PIRSF005739">
    <property type="entry name" value="O-mtase"/>
    <property type="match status" value="1"/>
</dbReference>